<protein>
    <submittedName>
        <fullName evidence="2">Cell wall protein</fullName>
    </submittedName>
</protein>
<dbReference type="PANTHER" id="PTHR38123:SF6">
    <property type="entry name" value="CELL WALL SERINE-THREONINE-RICH GALACTOMANNOPROTEIN MP1 (AFU_ORTHOLOGUE AFUA_4G03240)"/>
    <property type="match status" value="1"/>
</dbReference>
<organism evidence="2 3">
    <name type="scientific">Metarhizium album (strain ARSEF 1941)</name>
    <dbReference type="NCBI Taxonomy" id="1081103"/>
    <lineage>
        <taxon>Eukaryota</taxon>
        <taxon>Fungi</taxon>
        <taxon>Dikarya</taxon>
        <taxon>Ascomycota</taxon>
        <taxon>Pezizomycotina</taxon>
        <taxon>Sordariomycetes</taxon>
        <taxon>Hypocreomycetidae</taxon>
        <taxon>Hypocreales</taxon>
        <taxon>Clavicipitaceae</taxon>
        <taxon>Metarhizium</taxon>
    </lineage>
</organism>
<name>A0A0B2WNI6_METAS</name>
<dbReference type="Proteomes" id="UP000030816">
    <property type="component" value="Unassembled WGS sequence"/>
</dbReference>
<dbReference type="RefSeq" id="XP_040676599.1">
    <property type="nucleotide sequence ID" value="XM_040825388.1"/>
</dbReference>
<dbReference type="EMBL" id="AZHE01000022">
    <property type="protein sequence ID" value="KHN95533.1"/>
    <property type="molecule type" value="Genomic_DNA"/>
</dbReference>
<feature type="chain" id="PRO_5002096696" evidence="1">
    <location>
        <begin position="22"/>
        <end position="191"/>
    </location>
</feature>
<dbReference type="AlphaFoldDB" id="A0A0B2WNI6"/>
<dbReference type="GO" id="GO:0005576">
    <property type="term" value="C:extracellular region"/>
    <property type="evidence" value="ECO:0007669"/>
    <property type="project" value="TreeGrafter"/>
</dbReference>
<comment type="caution">
    <text evidence="2">The sequence shown here is derived from an EMBL/GenBank/DDBJ whole genome shotgun (WGS) entry which is preliminary data.</text>
</comment>
<feature type="signal peptide" evidence="1">
    <location>
        <begin position="1"/>
        <end position="21"/>
    </location>
</feature>
<keyword evidence="3" id="KW-1185">Reference proteome</keyword>
<dbReference type="STRING" id="1081103.A0A0B2WNI6"/>
<evidence type="ECO:0000256" key="1">
    <source>
        <dbReference type="SAM" id="SignalP"/>
    </source>
</evidence>
<dbReference type="GeneID" id="63741045"/>
<dbReference type="Pfam" id="PF12296">
    <property type="entry name" value="HsbA"/>
    <property type="match status" value="1"/>
</dbReference>
<evidence type="ECO:0000313" key="3">
    <source>
        <dbReference type="Proteomes" id="UP000030816"/>
    </source>
</evidence>
<accession>A0A0B2WNI6</accession>
<dbReference type="InterPro" id="IPR021054">
    <property type="entry name" value="Cell_wall_mannoprotein_1"/>
</dbReference>
<dbReference type="HOGENOM" id="CLU_122485_0_0_1"/>
<dbReference type="Gene3D" id="1.20.1280.140">
    <property type="match status" value="1"/>
</dbReference>
<proteinExistence type="predicted"/>
<keyword evidence="1" id="KW-0732">Signal</keyword>
<sequence>MKLSLASSLVYLAAGAYSSVAAPPRGPSLARRDYDTAISVLTSVKDGFGSVADAARNFEHDAGPLKEATSRLLAEVDSGTAKITGMRTLTTWDCLYLVPLGRGVQNGASSLADNLEAEKDAFEQHNQCATVHSLLRLGVGASTELVDAIAAKVPKYLRTTVETQGSVISQHLERAQEMFAPENCVDSQLVR</sequence>
<dbReference type="OrthoDB" id="2422134at2759"/>
<evidence type="ECO:0000313" key="2">
    <source>
        <dbReference type="EMBL" id="KHN95533.1"/>
    </source>
</evidence>
<reference evidence="2 3" key="1">
    <citation type="journal article" date="2014" name="Proc. Natl. Acad. Sci. U.S.A.">
        <title>Trajectory and genomic determinants of fungal-pathogen speciation and host adaptation.</title>
        <authorList>
            <person name="Hu X."/>
            <person name="Xiao G."/>
            <person name="Zheng P."/>
            <person name="Shang Y."/>
            <person name="Su Y."/>
            <person name="Zhang X."/>
            <person name="Liu X."/>
            <person name="Zhan S."/>
            <person name="St Leger R.J."/>
            <person name="Wang C."/>
        </authorList>
    </citation>
    <scope>NUCLEOTIDE SEQUENCE [LARGE SCALE GENOMIC DNA]</scope>
    <source>
        <strain evidence="2 3">ARSEF 1941</strain>
    </source>
</reference>
<dbReference type="PANTHER" id="PTHR38123">
    <property type="entry name" value="CELL WALL SERINE-THREONINE-RICH GALACTOMANNOPROTEIN MP1 (AFU_ORTHOLOGUE AFUA_4G03240)"/>
    <property type="match status" value="1"/>
</dbReference>
<gene>
    <name evidence="2" type="ORF">MAM_06590</name>
</gene>